<accession>I0IMZ6</accession>
<dbReference type="EMBL" id="AP012342">
    <property type="protein sequence ID" value="BAM06645.1"/>
    <property type="molecule type" value="Genomic_DNA"/>
</dbReference>
<organism evidence="2 3">
    <name type="scientific">Leptospirillum ferrooxidans (strain C2-3)</name>
    <dbReference type="NCBI Taxonomy" id="1162668"/>
    <lineage>
        <taxon>Bacteria</taxon>
        <taxon>Pseudomonadati</taxon>
        <taxon>Nitrospirota</taxon>
        <taxon>Nitrospiria</taxon>
        <taxon>Nitrospirales</taxon>
        <taxon>Nitrospiraceae</taxon>
        <taxon>Leptospirillum</taxon>
    </lineage>
</organism>
<dbReference type="eggNOG" id="COG3558">
    <property type="taxonomic scope" value="Bacteria"/>
</dbReference>
<reference evidence="2 3" key="1">
    <citation type="journal article" date="2012" name="J. Bacteriol.">
        <title>Complete Genome Sequence of Leptospirillum ferrooxidans Strain C2-3, Isolated from a Fresh Volcanic Ash Deposit on the Island of Miyake, Japan.</title>
        <authorList>
            <person name="Fujimura R."/>
            <person name="Sato Y."/>
            <person name="Nishizawa T."/>
            <person name="Oshima K."/>
            <person name="Kim S.-W."/>
            <person name="Hattori M."/>
            <person name="Kamijo T."/>
            <person name="Ohta H."/>
        </authorList>
    </citation>
    <scope>NUCLEOTIDE SEQUENCE [LARGE SCALE GENOMIC DNA]</scope>
    <source>
        <strain evidence="2 3">C2-3</strain>
    </source>
</reference>
<dbReference type="PATRIC" id="fig|1162668.3.peg.1074"/>
<dbReference type="STRING" id="1162668.LFE_0941"/>
<dbReference type="RefSeq" id="WP_014449136.1">
    <property type="nucleotide sequence ID" value="NC_017094.1"/>
</dbReference>
<dbReference type="OrthoDB" id="9800332at2"/>
<evidence type="ECO:0000259" key="1">
    <source>
        <dbReference type="Pfam" id="PF16798"/>
    </source>
</evidence>
<evidence type="ECO:0000313" key="3">
    <source>
        <dbReference type="Proteomes" id="UP000007382"/>
    </source>
</evidence>
<dbReference type="HOGENOM" id="CLU_1632340_0_0_0"/>
<protein>
    <recommendedName>
        <fullName evidence="1">DUF5069 domain-containing protein</fullName>
    </recommendedName>
</protein>
<dbReference type="InterPro" id="IPR031849">
    <property type="entry name" value="DUF5069"/>
</dbReference>
<name>I0IMZ6_LEPFC</name>
<dbReference type="AlphaFoldDB" id="I0IMZ6"/>
<dbReference type="KEGG" id="lfc:LFE_0941"/>
<feature type="domain" description="DUF5069" evidence="1">
    <location>
        <begin position="7"/>
        <end position="144"/>
    </location>
</feature>
<dbReference type="Pfam" id="PF16798">
    <property type="entry name" value="DUF5069"/>
    <property type="match status" value="1"/>
</dbReference>
<reference evidence="3" key="2">
    <citation type="submission" date="2012-03" db="EMBL/GenBank/DDBJ databases">
        <title>The complete genome sequence of the pioneer microbe on fresh volcanic deposit, Leptospirillum ferrooxidans strain C2-3.</title>
        <authorList>
            <person name="Fujimura R."/>
            <person name="Sato Y."/>
            <person name="Nishizawa T."/>
            <person name="Nanba K."/>
            <person name="Oshima K."/>
            <person name="Hattori M."/>
            <person name="Kamijo T."/>
            <person name="Ohta H."/>
        </authorList>
    </citation>
    <scope>NUCLEOTIDE SEQUENCE [LARGE SCALE GENOMIC DNA]</scope>
    <source>
        <strain evidence="3">C2-3</strain>
    </source>
</reference>
<evidence type="ECO:0000313" key="2">
    <source>
        <dbReference type="EMBL" id="BAM06645.1"/>
    </source>
</evidence>
<dbReference type="Proteomes" id="UP000007382">
    <property type="component" value="Chromosome"/>
</dbReference>
<proteinExistence type="predicted"/>
<sequence length="158" mass="18474">MEKSIRELIRSPRETLGGFCFLPRLIDKVRLYATGDLPKDYHENLLKEGKTFDGRFLLFTGVSPEALRNVILKSKTDEEVLSWILKNSQAKTEREIREWVDTIRKDRPDADRSRARKSFYPEVAKKWDVARLSPFDLIDLDEGRIDHPIDGEMKQSRP</sequence>
<keyword evidence="3" id="KW-1185">Reference proteome</keyword>
<gene>
    <name evidence="2" type="ordered locus">LFE_0941</name>
</gene>